<keyword evidence="2" id="KW-0732">Signal</keyword>
<feature type="chain" id="PRO_5010386028" evidence="2">
    <location>
        <begin position="23"/>
        <end position="456"/>
    </location>
</feature>
<dbReference type="GeneID" id="24425332"/>
<feature type="signal peptide" evidence="2">
    <location>
        <begin position="1"/>
        <end position="22"/>
    </location>
</feature>
<keyword evidence="4" id="KW-1185">Reference proteome</keyword>
<evidence type="ECO:0000256" key="1">
    <source>
        <dbReference type="SAM" id="MobiDB-lite"/>
    </source>
</evidence>
<evidence type="ECO:0000313" key="4">
    <source>
        <dbReference type="Proteomes" id="UP000002899"/>
    </source>
</evidence>
<proteinExistence type="predicted"/>
<organism evidence="3 4">
    <name type="scientific">Babesia microti (strain RI)</name>
    <dbReference type="NCBI Taxonomy" id="1133968"/>
    <lineage>
        <taxon>Eukaryota</taxon>
        <taxon>Sar</taxon>
        <taxon>Alveolata</taxon>
        <taxon>Apicomplexa</taxon>
        <taxon>Aconoidasida</taxon>
        <taxon>Piroplasmida</taxon>
        <taxon>Babesiidae</taxon>
        <taxon>Babesia</taxon>
    </lineage>
</organism>
<evidence type="ECO:0000313" key="3">
    <source>
        <dbReference type="EMBL" id="SJK86570.1"/>
    </source>
</evidence>
<reference evidence="3 4" key="2">
    <citation type="journal article" date="2013" name="PLoS ONE">
        <title>Whole genome mapping and re-organization of the nuclear and mitochondrial genomes of Babesia microti isolates.</title>
        <authorList>
            <person name="Cornillot E."/>
            <person name="Dassouli A."/>
            <person name="Garg A."/>
            <person name="Pachikara N."/>
            <person name="Randazzo S."/>
            <person name="Depoix D."/>
            <person name="Carcy B."/>
            <person name="Delbecq S."/>
            <person name="Frutos R."/>
            <person name="Silva J.C."/>
            <person name="Sutton R."/>
            <person name="Krause P.J."/>
            <person name="Mamoun C.B."/>
        </authorList>
    </citation>
    <scope>NUCLEOTIDE SEQUENCE [LARGE SCALE GENOMIC DNA]</scope>
    <source>
        <strain evidence="3 4">RI</strain>
    </source>
</reference>
<reference evidence="3 4" key="1">
    <citation type="journal article" date="2012" name="Nucleic Acids Res.">
        <title>Sequencing of the smallest Apicomplexan genome from the human pathogen Babesia microti.</title>
        <authorList>
            <person name="Cornillot E."/>
            <person name="Hadj-Kaddour K."/>
            <person name="Dassouli A."/>
            <person name="Noel B."/>
            <person name="Ranwez V."/>
            <person name="Vacherie B."/>
            <person name="Augagneur Y."/>
            <person name="Bres V."/>
            <person name="Duclos A."/>
            <person name="Randazzo S."/>
            <person name="Carcy B."/>
            <person name="Debierre-Grockiego F."/>
            <person name="Delbecq S."/>
            <person name="Moubri-Menage K."/>
            <person name="Shams-Eldin H."/>
            <person name="Usmani-Brown S."/>
            <person name="Bringaud F."/>
            <person name="Wincker P."/>
            <person name="Vivares C.P."/>
            <person name="Schwarz R.T."/>
            <person name="Schetters T.P."/>
            <person name="Krause P.J."/>
            <person name="Gorenflot A."/>
            <person name="Berry V."/>
            <person name="Barbe V."/>
            <person name="Ben Mamoun C."/>
        </authorList>
    </citation>
    <scope>NUCLEOTIDE SEQUENCE [LARGE SCALE GENOMIC DNA]</scope>
    <source>
        <strain evidence="3 4">RI</strain>
    </source>
</reference>
<dbReference type="KEGG" id="bmic:BMR1_03g03430"/>
<dbReference type="RefSeq" id="XP_021338712.1">
    <property type="nucleotide sequence ID" value="XM_021482163.1"/>
</dbReference>
<name>A0A1R4AC65_BABMR</name>
<accession>A0A1R4AC65</accession>
<evidence type="ECO:0000256" key="2">
    <source>
        <dbReference type="SAM" id="SignalP"/>
    </source>
</evidence>
<protein>
    <submittedName>
        <fullName evidence="3">Uncharacterized protein</fullName>
    </submittedName>
</protein>
<feature type="region of interest" description="Disordered" evidence="1">
    <location>
        <begin position="226"/>
        <end position="245"/>
    </location>
</feature>
<dbReference type="Proteomes" id="UP000002899">
    <property type="component" value="Chromosome III"/>
</dbReference>
<reference evidence="3 4" key="3">
    <citation type="journal article" date="2016" name="Sci. Rep.">
        <title>Genome-wide diversity and gene expression profiling of Babesia microti isolates identify polymorphic genes that mediate host-pathogen interactions.</title>
        <authorList>
            <person name="Silva J.C."/>
            <person name="Cornillot E."/>
            <person name="McCracken C."/>
            <person name="Usmani-Brown S."/>
            <person name="Dwivedi A."/>
            <person name="Ifeonu O.O."/>
            <person name="Crabtree J."/>
            <person name="Gotia H.T."/>
            <person name="Virji A.Z."/>
            <person name="Reynes C."/>
            <person name="Colinge J."/>
            <person name="Kumar V."/>
            <person name="Lawres L."/>
            <person name="Pazzi J.E."/>
            <person name="Pablo J.V."/>
            <person name="Hung C."/>
            <person name="Brancato J."/>
            <person name="Kumari P."/>
            <person name="Orvis J."/>
            <person name="Tretina K."/>
            <person name="Chibucos M."/>
            <person name="Ott S."/>
            <person name="Sadzewicz L."/>
            <person name="Sengamalay N."/>
            <person name="Shetty A.C."/>
            <person name="Su Q."/>
            <person name="Tallon L."/>
            <person name="Fraser C.M."/>
            <person name="Frutos R."/>
            <person name="Molina D.M."/>
            <person name="Krause P.J."/>
            <person name="Ben Mamoun C."/>
        </authorList>
    </citation>
    <scope>NUCLEOTIDE SEQUENCE [LARGE SCALE GENOMIC DNA]</scope>
    <source>
        <strain evidence="3 4">RI</strain>
    </source>
</reference>
<dbReference type="AlphaFoldDB" id="A0A1R4AC65"/>
<dbReference type="VEuPathDB" id="PiroplasmaDB:BMR1_03g03430"/>
<sequence>MGYLSLNIIVTSLVTLVANVSAVLPDILSQNNTFKSFLEVNNVDQEDLICNKALCKSTDSINRNTSSYCYKYKLCSKCSVSNVPDHPVCYLLDNDHNYIHLMEGHLGSQPIGSANSHDNSSHDEHSSHSNNGDMMDEHEEENFLQEYESKSMKFIPTSNMSDFDHARRSCAVDSKGNVMISVRLIIQWYMSKDKSNNQQHHGNDDDSQNYDANYLQLTPMYSDDSVNSSMLEMDHDDSESSNSHKSRMANMAKNFQVLKNIHKSAVKRYKSPKAKIYLIFSNPKINSCRHPVIYNGKISPSSMFVAKLESTISQIDLTQDLIKSSIETIVSCEACDKLKYNSCIQVTCAKNTPGAASLAMGSAVYVPMTNTTIGVNAHNPNAVVAAGIPMGKIPVIPHPAAISGGNVGHLNNGLHKAVNNAVMMPNGTSLPVQSGVVIKSLYNCLAFLLTILYLNF</sequence>
<feature type="region of interest" description="Disordered" evidence="1">
    <location>
        <begin position="109"/>
        <end position="135"/>
    </location>
</feature>
<dbReference type="EMBL" id="LN871598">
    <property type="protein sequence ID" value="SJK86570.1"/>
    <property type="molecule type" value="Genomic_DNA"/>
</dbReference>